<feature type="domain" description="CHAD" evidence="2">
    <location>
        <begin position="221"/>
        <end position="494"/>
    </location>
</feature>
<dbReference type="InterPro" id="IPR007899">
    <property type="entry name" value="CHAD_dom"/>
</dbReference>
<evidence type="ECO:0000259" key="2">
    <source>
        <dbReference type="PROSITE" id="PS51708"/>
    </source>
</evidence>
<feature type="domain" description="CYTH" evidence="1">
    <location>
        <begin position="4"/>
        <end position="206"/>
    </location>
</feature>
<dbReference type="SUPFAM" id="SSF55154">
    <property type="entry name" value="CYTH-like phosphatases"/>
    <property type="match status" value="1"/>
</dbReference>
<gene>
    <name evidence="3" type="ORF">GCM10011529_24700</name>
</gene>
<keyword evidence="4" id="KW-1185">Reference proteome</keyword>
<dbReference type="Gene3D" id="1.40.20.10">
    <property type="entry name" value="CHAD domain"/>
    <property type="match status" value="1"/>
</dbReference>
<reference evidence="3" key="1">
    <citation type="journal article" date="2014" name="Int. J. Syst. Evol. Microbiol.">
        <title>Complete genome sequence of Corynebacterium casei LMG S-19264T (=DSM 44701T), isolated from a smear-ripened cheese.</title>
        <authorList>
            <consortium name="US DOE Joint Genome Institute (JGI-PGF)"/>
            <person name="Walter F."/>
            <person name="Albersmeier A."/>
            <person name="Kalinowski J."/>
            <person name="Ruckert C."/>
        </authorList>
    </citation>
    <scope>NUCLEOTIDE SEQUENCE</scope>
    <source>
        <strain evidence="3">CGMCC 1.15519</strain>
    </source>
</reference>
<dbReference type="AlphaFoldDB" id="A0A916ZWT0"/>
<dbReference type="SMART" id="SM00880">
    <property type="entry name" value="CHAD"/>
    <property type="match status" value="1"/>
</dbReference>
<dbReference type="PROSITE" id="PS51708">
    <property type="entry name" value="CHAD"/>
    <property type="match status" value="1"/>
</dbReference>
<accession>A0A916ZWT0</accession>
<organism evidence="3 4">
    <name type="scientific">Sandarakinorhabdus glacialis</name>
    <dbReference type="NCBI Taxonomy" id="1614636"/>
    <lineage>
        <taxon>Bacteria</taxon>
        <taxon>Pseudomonadati</taxon>
        <taxon>Pseudomonadota</taxon>
        <taxon>Alphaproteobacteria</taxon>
        <taxon>Sphingomonadales</taxon>
        <taxon>Sphingosinicellaceae</taxon>
        <taxon>Sandarakinorhabdus</taxon>
    </lineage>
</organism>
<dbReference type="GO" id="GO:0046872">
    <property type="term" value="F:metal ion binding"/>
    <property type="evidence" value="ECO:0007669"/>
    <property type="project" value="TreeGrafter"/>
</dbReference>
<dbReference type="PANTHER" id="PTHR39569:SF1">
    <property type="entry name" value="INORGANIC TRIPHOSPHATASE"/>
    <property type="match status" value="1"/>
</dbReference>
<dbReference type="InterPro" id="IPR039013">
    <property type="entry name" value="YgiF"/>
</dbReference>
<comment type="caution">
    <text evidence="3">The sequence shown here is derived from an EMBL/GenBank/DDBJ whole genome shotgun (WGS) entry which is preliminary data.</text>
</comment>
<evidence type="ECO:0000259" key="1">
    <source>
        <dbReference type="PROSITE" id="PS51707"/>
    </source>
</evidence>
<dbReference type="Proteomes" id="UP000635071">
    <property type="component" value="Unassembled WGS sequence"/>
</dbReference>
<dbReference type="InterPro" id="IPR033469">
    <property type="entry name" value="CYTH-like_dom_sf"/>
</dbReference>
<sequence>MPLPREVELKLEFRRCDLPRLEAALAEVGSEPVSTFLRSDYFDTPGHEIRRADLTLRVRRDGERRIQTVKSDGRESVGLFDRIEWERDIEGDFPVLDIAPRRLVKALADVPVAAIFASNVERKKSLVQTDSAEIEAAIDIGEVRNAVGGEASNSGIIADLAELELELIRGPAAALFDLARRCNAAAPVRLGVLTKSERGYRLLEADAEKSARAEPIALQPAMTTAPAFRTIAWSCLKHFRLNETILLEAADARAASGALHQARVALRRLRSALSLFRSVIADDQFERFRAALRDLAAVLGEARNLDVLLDRTTDPALRERLQAPHADAYAAVRTALESPATHSLMLDFAEWLTLGDWLVNPANVDSRDQPLLPFAADRLQNLRKQLKRRGDGMTDADDETRHEARITAKKLRYASEFFSALYSGGKAGKRRRNFQDKLEKLQSRLGDLNDLATAPQVLASLGIAPAEAPPADRGAMIRDAAAAHAGLIDARRFW</sequence>
<dbReference type="Pfam" id="PF01928">
    <property type="entry name" value="CYTH"/>
    <property type="match status" value="1"/>
</dbReference>
<protein>
    <submittedName>
        <fullName evidence="3">Inorganic triphosphatase</fullName>
    </submittedName>
</protein>
<dbReference type="CDD" id="cd07756">
    <property type="entry name" value="CYTH-like_Pase_CHAD"/>
    <property type="match status" value="1"/>
</dbReference>
<dbReference type="InterPro" id="IPR038186">
    <property type="entry name" value="CHAD_dom_sf"/>
</dbReference>
<dbReference type="Gene3D" id="2.40.320.10">
    <property type="entry name" value="Hypothetical Protein Pfu-838710-001"/>
    <property type="match status" value="1"/>
</dbReference>
<evidence type="ECO:0000313" key="3">
    <source>
        <dbReference type="EMBL" id="GGE17243.1"/>
    </source>
</evidence>
<proteinExistence type="predicted"/>
<dbReference type="RefSeq" id="WP_188763273.1">
    <property type="nucleotide sequence ID" value="NZ_BMJM01000009.1"/>
</dbReference>
<name>A0A916ZWT0_9SPHN</name>
<dbReference type="SMART" id="SM01118">
    <property type="entry name" value="CYTH"/>
    <property type="match status" value="1"/>
</dbReference>
<dbReference type="GO" id="GO:0050355">
    <property type="term" value="F:inorganic triphosphate phosphatase activity"/>
    <property type="evidence" value="ECO:0007669"/>
    <property type="project" value="InterPro"/>
</dbReference>
<reference evidence="3" key="2">
    <citation type="submission" date="2020-09" db="EMBL/GenBank/DDBJ databases">
        <authorList>
            <person name="Sun Q."/>
            <person name="Zhou Y."/>
        </authorList>
    </citation>
    <scope>NUCLEOTIDE SEQUENCE</scope>
    <source>
        <strain evidence="3">CGMCC 1.15519</strain>
    </source>
</reference>
<dbReference type="PROSITE" id="PS51707">
    <property type="entry name" value="CYTH"/>
    <property type="match status" value="1"/>
</dbReference>
<evidence type="ECO:0000313" key="4">
    <source>
        <dbReference type="Proteomes" id="UP000635071"/>
    </source>
</evidence>
<dbReference type="EMBL" id="BMJM01000009">
    <property type="protein sequence ID" value="GGE17243.1"/>
    <property type="molecule type" value="Genomic_DNA"/>
</dbReference>
<dbReference type="PANTHER" id="PTHR39569">
    <property type="entry name" value="INORGANIC TRIPHOSPHATASE"/>
    <property type="match status" value="1"/>
</dbReference>
<dbReference type="InterPro" id="IPR023577">
    <property type="entry name" value="CYTH_domain"/>
</dbReference>
<dbReference type="Pfam" id="PF05235">
    <property type="entry name" value="CHAD"/>
    <property type="match status" value="1"/>
</dbReference>